<organism evidence="2 3">
    <name type="scientific">Streptosporangium longisporum</name>
    <dbReference type="NCBI Taxonomy" id="46187"/>
    <lineage>
        <taxon>Bacteria</taxon>
        <taxon>Bacillati</taxon>
        <taxon>Actinomycetota</taxon>
        <taxon>Actinomycetes</taxon>
        <taxon>Streptosporangiales</taxon>
        <taxon>Streptosporangiaceae</taxon>
        <taxon>Streptosporangium</taxon>
    </lineage>
</organism>
<keyword evidence="1" id="KW-1133">Transmembrane helix</keyword>
<keyword evidence="1" id="KW-0472">Membrane</keyword>
<keyword evidence="3" id="KW-1185">Reference proteome</keyword>
<evidence type="ECO:0008006" key="4">
    <source>
        <dbReference type="Google" id="ProtNLM"/>
    </source>
</evidence>
<evidence type="ECO:0000313" key="3">
    <source>
        <dbReference type="Proteomes" id="UP001499930"/>
    </source>
</evidence>
<dbReference type="RefSeq" id="WP_344904076.1">
    <property type="nucleotide sequence ID" value="NZ_BAAAWD010000019.1"/>
</dbReference>
<sequence length="181" mass="18287">MSDAFDTLTDVLPPVPGPGRTPGRIGMSILMILWAGLAVLCFVSAVPGWRLATGAVGVPGTLTVLSCEDLGEGRYDCKGRFTPDGGGTAIAVDASPDSDAGDVTRARLAPEGDRAVPTGTTGVLAALTMPFLGVGVPAFLPYVLLHVFGVRRGRRGAVIAGSVLTCVSLTGVLVGLVAASL</sequence>
<feature type="transmembrane region" description="Helical" evidence="1">
    <location>
        <begin position="123"/>
        <end position="145"/>
    </location>
</feature>
<proteinExistence type="predicted"/>
<comment type="caution">
    <text evidence="2">The sequence shown here is derived from an EMBL/GenBank/DDBJ whole genome shotgun (WGS) entry which is preliminary data.</text>
</comment>
<evidence type="ECO:0000256" key="1">
    <source>
        <dbReference type="SAM" id="Phobius"/>
    </source>
</evidence>
<keyword evidence="1" id="KW-0812">Transmembrane</keyword>
<accession>A0ABP6L7K2</accession>
<dbReference type="EMBL" id="BAAAWD010000019">
    <property type="protein sequence ID" value="GAA3032527.1"/>
    <property type="molecule type" value="Genomic_DNA"/>
</dbReference>
<dbReference type="Proteomes" id="UP001499930">
    <property type="component" value="Unassembled WGS sequence"/>
</dbReference>
<gene>
    <name evidence="2" type="ORF">GCM10017559_69770</name>
</gene>
<protein>
    <recommendedName>
        <fullName evidence="4">DUF4190 domain-containing protein</fullName>
    </recommendedName>
</protein>
<name>A0ABP6L7K2_9ACTN</name>
<evidence type="ECO:0000313" key="2">
    <source>
        <dbReference type="EMBL" id="GAA3032527.1"/>
    </source>
</evidence>
<feature type="transmembrane region" description="Helical" evidence="1">
    <location>
        <begin position="157"/>
        <end position="179"/>
    </location>
</feature>
<reference evidence="3" key="1">
    <citation type="journal article" date="2019" name="Int. J. Syst. Evol. Microbiol.">
        <title>The Global Catalogue of Microorganisms (GCM) 10K type strain sequencing project: providing services to taxonomists for standard genome sequencing and annotation.</title>
        <authorList>
            <consortium name="The Broad Institute Genomics Platform"/>
            <consortium name="The Broad Institute Genome Sequencing Center for Infectious Disease"/>
            <person name="Wu L."/>
            <person name="Ma J."/>
        </authorList>
    </citation>
    <scope>NUCLEOTIDE SEQUENCE [LARGE SCALE GENOMIC DNA]</scope>
    <source>
        <strain evidence="3">JCM 3106</strain>
    </source>
</reference>
<feature type="transmembrane region" description="Helical" evidence="1">
    <location>
        <begin position="29"/>
        <end position="49"/>
    </location>
</feature>